<evidence type="ECO:0000256" key="1">
    <source>
        <dbReference type="ARBA" id="ARBA00004651"/>
    </source>
</evidence>
<feature type="transmembrane region" description="Helical" evidence="7">
    <location>
        <begin position="204"/>
        <end position="225"/>
    </location>
</feature>
<keyword evidence="4 7" id="KW-0812">Transmembrane</keyword>
<dbReference type="Gene3D" id="2.30.30.60">
    <property type="match status" value="1"/>
</dbReference>
<dbReference type="Gene3D" id="1.10.287.1260">
    <property type="match status" value="1"/>
</dbReference>
<feature type="transmembrane region" description="Helical" evidence="7">
    <location>
        <begin position="163"/>
        <end position="183"/>
    </location>
</feature>
<dbReference type="InterPro" id="IPR045276">
    <property type="entry name" value="YbiO_bact"/>
</dbReference>
<feature type="transmembrane region" description="Helical" evidence="7">
    <location>
        <begin position="435"/>
        <end position="456"/>
    </location>
</feature>
<feature type="transmembrane region" description="Helical" evidence="7">
    <location>
        <begin position="554"/>
        <end position="576"/>
    </location>
</feature>
<dbReference type="GO" id="GO:0008381">
    <property type="term" value="F:mechanosensitive monoatomic ion channel activity"/>
    <property type="evidence" value="ECO:0007669"/>
    <property type="project" value="InterPro"/>
</dbReference>
<dbReference type="Pfam" id="PF21082">
    <property type="entry name" value="MS_channel_3rd"/>
    <property type="match status" value="1"/>
</dbReference>
<dbReference type="Pfam" id="PF00924">
    <property type="entry name" value="MS_channel_2nd"/>
    <property type="match status" value="1"/>
</dbReference>
<evidence type="ECO:0008006" key="13">
    <source>
        <dbReference type="Google" id="ProtNLM"/>
    </source>
</evidence>
<evidence type="ECO:0000256" key="7">
    <source>
        <dbReference type="SAM" id="Phobius"/>
    </source>
</evidence>
<dbReference type="InterPro" id="IPR006685">
    <property type="entry name" value="MscS_channel_2nd"/>
</dbReference>
<organism evidence="11 12">
    <name type="scientific">Bosea vaviloviae</name>
    <dbReference type="NCBI Taxonomy" id="1526658"/>
    <lineage>
        <taxon>Bacteria</taxon>
        <taxon>Pseudomonadati</taxon>
        <taxon>Pseudomonadota</taxon>
        <taxon>Alphaproteobacteria</taxon>
        <taxon>Hyphomicrobiales</taxon>
        <taxon>Boseaceae</taxon>
        <taxon>Bosea</taxon>
    </lineage>
</organism>
<comment type="similarity">
    <text evidence="2">Belongs to the MscS (TC 1.A.23) family.</text>
</comment>
<comment type="subcellular location">
    <subcellularLocation>
        <location evidence="1">Cell membrane</location>
        <topology evidence="1">Multi-pass membrane protein</topology>
    </subcellularLocation>
</comment>
<evidence type="ECO:0000313" key="12">
    <source>
        <dbReference type="Proteomes" id="UP000094969"/>
    </source>
</evidence>
<feature type="domain" description="Mechanosensitive ion channel MscS C-terminal" evidence="9">
    <location>
        <begin position="645"/>
        <end position="731"/>
    </location>
</feature>
<evidence type="ECO:0000256" key="4">
    <source>
        <dbReference type="ARBA" id="ARBA00022692"/>
    </source>
</evidence>
<dbReference type="InterPro" id="IPR011014">
    <property type="entry name" value="MscS_channel_TM-2"/>
</dbReference>
<dbReference type="InterPro" id="IPR011066">
    <property type="entry name" value="MscS_channel_C_sf"/>
</dbReference>
<feature type="transmembrane region" description="Helical" evidence="7">
    <location>
        <begin position="393"/>
        <end position="414"/>
    </location>
</feature>
<feature type="transmembrane region" description="Helical" evidence="7">
    <location>
        <begin position="312"/>
        <end position="332"/>
    </location>
</feature>
<feature type="transmembrane region" description="Helical" evidence="7">
    <location>
        <begin position="245"/>
        <end position="264"/>
    </location>
</feature>
<protein>
    <recommendedName>
        <fullName evidence="13">Mechanosensitive ion channel protein MscS</fullName>
    </recommendedName>
</protein>
<evidence type="ECO:0000256" key="6">
    <source>
        <dbReference type="ARBA" id="ARBA00023136"/>
    </source>
</evidence>
<accession>A0A1D7U4I4</accession>
<name>A0A1D7U4I4_9HYPH</name>
<feature type="transmembrane region" description="Helical" evidence="7">
    <location>
        <begin position="476"/>
        <end position="496"/>
    </location>
</feature>
<dbReference type="SUPFAM" id="SSF50182">
    <property type="entry name" value="Sm-like ribonucleoproteins"/>
    <property type="match status" value="1"/>
</dbReference>
<keyword evidence="6 7" id="KW-0472">Membrane</keyword>
<dbReference type="SUPFAM" id="SSF82861">
    <property type="entry name" value="Mechanosensitive channel protein MscS (YggB), transmembrane region"/>
    <property type="match status" value="1"/>
</dbReference>
<proteinExistence type="inferred from homology"/>
<dbReference type="Proteomes" id="UP000094969">
    <property type="component" value="Chromosome"/>
</dbReference>
<keyword evidence="3" id="KW-1003">Cell membrane</keyword>
<dbReference type="InterPro" id="IPR049142">
    <property type="entry name" value="MS_channel_1st"/>
</dbReference>
<dbReference type="RefSeq" id="WP_069691503.1">
    <property type="nucleotide sequence ID" value="NZ_CP017147.1"/>
</dbReference>
<sequence length="768" mass="80484">MRHRLASSRASVAPCALALLVFLFATLGFAPAGFAQARGDAQAQGNANVTLILRGDETPETVRKLVDTLSTGGRKVEIRIAGENQPSKDQPVQAAPVAVANNAATPPANTSPDQGETPVEAFWDHFVDGLTQGVSAVPRLAKLPDAWRSAWAQNRNGASGFPAGWGIIAGLALALTAAGLFRFATAGWFARRLRPKGPEFTPRLIASSWGLFQDLMTLTVGLAALHAARMLWLPEPDLAATTLRVIANGVVIGAGHLILGRFLLAPGVPERRIMPLPRADRHFRLLAFFGIASPILLTTAVAGQHAAGPGSVVGLFALVGIAVTLFKAWWFIDARHDLAALILGSSHEPGPSRRVIAAGAGWFYAAAAVAIWMVGNAAAMMDGGARWTEAAGLTQLIIVLVPILAVGITSLMACRQAHAAALGERAPLTLALGHAARAAAGGVIWAGGFYLLARLWGGFLFGVSSAEFSAFSQRAAGIAMLAFAGWVALVFLRAFFDAYAPKRGATGPVDEDAAHEESIPSRLATVLPVLRGVVLGAVVGLTGLVVLSRLGVDIGPLLAGFGILGLAISFGSQALVRDIVSGFFFMIEDAFRVGEYVDTGRLKGTVEKISLRSMQLRHQSGQIHTVPFGQIPSLTNASRDWATLKFNVRLDHSADIEKARKAIKKTGLALLEDPEFAPHFIAPLKMQGVADITDSAIVIRLKFTAKPNQASSLQREALKRVYRALNEAGVPFASNAVTVRGGEAASQAGAAAAISAVPPPSPLAPAAG</sequence>
<evidence type="ECO:0000256" key="2">
    <source>
        <dbReference type="ARBA" id="ARBA00008017"/>
    </source>
</evidence>
<evidence type="ECO:0000313" key="11">
    <source>
        <dbReference type="EMBL" id="AOO82293.1"/>
    </source>
</evidence>
<dbReference type="AlphaFoldDB" id="A0A1D7U4I4"/>
<feature type="transmembrane region" description="Helical" evidence="7">
    <location>
        <begin position="353"/>
        <end position="373"/>
    </location>
</feature>
<keyword evidence="5 7" id="KW-1133">Transmembrane helix</keyword>
<dbReference type="OrthoDB" id="9814206at2"/>
<feature type="transmembrane region" description="Helical" evidence="7">
    <location>
        <begin position="285"/>
        <end position="306"/>
    </location>
</feature>
<dbReference type="STRING" id="1526658.BHK69_19240"/>
<dbReference type="KEGG" id="bvv:BHK69_19240"/>
<dbReference type="PANTHER" id="PTHR30460:SF0">
    <property type="entry name" value="MODERATE CONDUCTANCE MECHANOSENSITIVE CHANNEL YBIO"/>
    <property type="match status" value="1"/>
</dbReference>
<feature type="transmembrane region" description="Helical" evidence="7">
    <location>
        <begin position="529"/>
        <end position="548"/>
    </location>
</feature>
<dbReference type="InterPro" id="IPR010920">
    <property type="entry name" value="LSM_dom_sf"/>
</dbReference>
<feature type="domain" description="Mechanosensitive ion channel MscS" evidence="8">
    <location>
        <begin position="575"/>
        <end position="639"/>
    </location>
</feature>
<dbReference type="InterPro" id="IPR049278">
    <property type="entry name" value="MS_channel_C"/>
</dbReference>
<dbReference type="InterPro" id="IPR023408">
    <property type="entry name" value="MscS_beta-dom_sf"/>
</dbReference>
<evidence type="ECO:0000259" key="10">
    <source>
        <dbReference type="Pfam" id="PF21088"/>
    </source>
</evidence>
<gene>
    <name evidence="11" type="ORF">BHK69_19240</name>
</gene>
<dbReference type="PANTHER" id="PTHR30460">
    <property type="entry name" value="MODERATE CONDUCTANCE MECHANOSENSITIVE CHANNEL YBIO"/>
    <property type="match status" value="1"/>
</dbReference>
<dbReference type="GO" id="GO:0005886">
    <property type="term" value="C:plasma membrane"/>
    <property type="evidence" value="ECO:0007669"/>
    <property type="project" value="UniProtKB-SubCell"/>
</dbReference>
<evidence type="ECO:0000256" key="3">
    <source>
        <dbReference type="ARBA" id="ARBA00022475"/>
    </source>
</evidence>
<evidence type="ECO:0000259" key="8">
    <source>
        <dbReference type="Pfam" id="PF00924"/>
    </source>
</evidence>
<evidence type="ECO:0000256" key="5">
    <source>
        <dbReference type="ARBA" id="ARBA00022989"/>
    </source>
</evidence>
<keyword evidence="12" id="KW-1185">Reference proteome</keyword>
<dbReference type="EMBL" id="CP017147">
    <property type="protein sequence ID" value="AOO82293.1"/>
    <property type="molecule type" value="Genomic_DNA"/>
</dbReference>
<evidence type="ECO:0000259" key="9">
    <source>
        <dbReference type="Pfam" id="PF21082"/>
    </source>
</evidence>
<dbReference type="Gene3D" id="3.30.70.100">
    <property type="match status" value="1"/>
</dbReference>
<reference evidence="11 12" key="1">
    <citation type="journal article" date="2015" name="Antonie Van Leeuwenhoek">
        <title>Bosea vaviloviae sp. nov., a new species of slow-growing rhizobia isolated from nodules of the relict species Vavilovia formosa (Stev.) Fed.</title>
        <authorList>
            <person name="Safronova V.I."/>
            <person name="Kuznetsova I.G."/>
            <person name="Sazanova A.L."/>
            <person name="Kimeklis A.K."/>
            <person name="Belimov A.A."/>
            <person name="Andronov E.E."/>
            <person name="Pinaev A.G."/>
            <person name="Chizhevskaya E.P."/>
            <person name="Pukhaev A.R."/>
            <person name="Popov K.P."/>
            <person name="Willems A."/>
            <person name="Tikhonovich I.A."/>
        </authorList>
    </citation>
    <scope>NUCLEOTIDE SEQUENCE [LARGE SCALE GENOMIC DNA]</scope>
    <source>
        <strain evidence="11 12">Vaf18</strain>
    </source>
</reference>
<dbReference type="SUPFAM" id="SSF82689">
    <property type="entry name" value="Mechanosensitive channel protein MscS (YggB), C-terminal domain"/>
    <property type="match status" value="1"/>
</dbReference>
<feature type="domain" description="Mechanosensitive ion channel transmembrane helices 2/3" evidence="10">
    <location>
        <begin position="539"/>
        <end position="573"/>
    </location>
</feature>
<dbReference type="Pfam" id="PF21088">
    <property type="entry name" value="MS_channel_1st"/>
    <property type="match status" value="1"/>
</dbReference>